<evidence type="ECO:0000256" key="1">
    <source>
        <dbReference type="SAM" id="Coils"/>
    </source>
</evidence>
<dbReference type="Pfam" id="PF19909">
    <property type="entry name" value="DUF6382"/>
    <property type="match status" value="1"/>
</dbReference>
<keyword evidence="3" id="KW-1133">Transmembrane helix</keyword>
<keyword evidence="1" id="KW-0175">Coiled coil</keyword>
<feature type="coiled-coil region" evidence="1">
    <location>
        <begin position="182"/>
        <end position="212"/>
    </location>
</feature>
<keyword evidence="3" id="KW-0812">Transmembrane</keyword>
<evidence type="ECO:0000256" key="3">
    <source>
        <dbReference type="SAM" id="Phobius"/>
    </source>
</evidence>
<dbReference type="Pfam" id="PF00498">
    <property type="entry name" value="FHA"/>
    <property type="match status" value="1"/>
</dbReference>
<feature type="compositionally biased region" description="Basic residues" evidence="2">
    <location>
        <begin position="293"/>
        <end position="304"/>
    </location>
</feature>
<feature type="transmembrane region" description="Helical" evidence="3">
    <location>
        <begin position="232"/>
        <end position="249"/>
    </location>
</feature>
<dbReference type="OrthoDB" id="9783862at2"/>
<feature type="domain" description="FHA" evidence="4">
    <location>
        <begin position="404"/>
        <end position="454"/>
    </location>
</feature>
<evidence type="ECO:0000313" key="6">
    <source>
        <dbReference type="Proteomes" id="UP000198312"/>
    </source>
</evidence>
<dbReference type="KEGG" id="vil:CFK37_12190"/>
<organism evidence="5 6">
    <name type="scientific">Virgibacillus phasianinus</name>
    <dbReference type="NCBI Taxonomy" id="2017483"/>
    <lineage>
        <taxon>Bacteria</taxon>
        <taxon>Bacillati</taxon>
        <taxon>Bacillota</taxon>
        <taxon>Bacilli</taxon>
        <taxon>Bacillales</taxon>
        <taxon>Bacillaceae</taxon>
        <taxon>Virgibacillus</taxon>
    </lineage>
</organism>
<dbReference type="RefSeq" id="WP_089062112.1">
    <property type="nucleotide sequence ID" value="NZ_CP022315.1"/>
</dbReference>
<accession>A0A220U547</accession>
<dbReference type="PROSITE" id="PS50006">
    <property type="entry name" value="FHA_DOMAIN"/>
    <property type="match status" value="1"/>
</dbReference>
<feature type="transmembrane region" description="Helical" evidence="3">
    <location>
        <begin position="255"/>
        <end position="272"/>
    </location>
</feature>
<feature type="region of interest" description="Disordered" evidence="2">
    <location>
        <begin position="293"/>
        <end position="321"/>
    </location>
</feature>
<dbReference type="InterPro" id="IPR008984">
    <property type="entry name" value="SMAD_FHA_dom_sf"/>
</dbReference>
<evidence type="ECO:0000256" key="2">
    <source>
        <dbReference type="SAM" id="MobiDB-lite"/>
    </source>
</evidence>
<evidence type="ECO:0000313" key="5">
    <source>
        <dbReference type="EMBL" id="ASK62853.1"/>
    </source>
</evidence>
<dbReference type="Gene3D" id="2.60.200.20">
    <property type="match status" value="1"/>
</dbReference>
<sequence length="480" mass="54821">MSNQLYNFYVDYAQSNGSYMKIRKTKEKGFQSTDLQELQLKMIQSNTIPRLVPMNFEEINGKITVMYSIDGLRKLRPLSKERPLSMQDYYSLFINIIQALQDSNNYMLEDQQYVLNEDYIYVGNGYHQVYLTYLPLNDIKNKPSLYEDLKKLLLNIAGEVQGLKGVQFKMILSYIKDPGFSLQGLKQLLSQMHEAQEEIKEESSNLESDQDEETTVIKKVKKLPPLDRKMKLYSVLFGVLALAIVWKLFGGSSITISTVLSVVVIAAVFIYWKVWRPGIEPIVTEKEVKVKKKQSTAKPVRKQKSVSDSSETETDSVHPQVDVDFNNHDDLELVKQAIAQHSESASALHVDTTTNDVSSNQRDQTMLLDEEEINTGGKSTALKNYIMVKRADGEERIDLESDNFIIGRADKGTDFVEKGIGISRLHVEFVKLSDTYGLKDLGAKNGTYINDEKIIPYKIHELKDEDQIRIGKTNYTYRVS</sequence>
<dbReference type="SMART" id="SM00240">
    <property type="entry name" value="FHA"/>
    <property type="match status" value="1"/>
</dbReference>
<dbReference type="AlphaFoldDB" id="A0A220U547"/>
<proteinExistence type="predicted"/>
<dbReference type="Proteomes" id="UP000198312">
    <property type="component" value="Chromosome"/>
</dbReference>
<dbReference type="InterPro" id="IPR000253">
    <property type="entry name" value="FHA_dom"/>
</dbReference>
<dbReference type="CDD" id="cd00060">
    <property type="entry name" value="FHA"/>
    <property type="match status" value="1"/>
</dbReference>
<reference evidence="5 6" key="1">
    <citation type="submission" date="2017-07" db="EMBL/GenBank/DDBJ databases">
        <title>Virgibacillus sp. LM2416.</title>
        <authorList>
            <person name="Tak E.J."/>
            <person name="Bae J.-W."/>
        </authorList>
    </citation>
    <scope>NUCLEOTIDE SEQUENCE [LARGE SCALE GENOMIC DNA]</scope>
    <source>
        <strain evidence="5 6">LM2416</strain>
    </source>
</reference>
<keyword evidence="3" id="KW-0472">Membrane</keyword>
<gene>
    <name evidence="5" type="ORF">CFK37_12190</name>
</gene>
<protein>
    <recommendedName>
        <fullName evidence="4">FHA domain-containing protein</fullName>
    </recommendedName>
</protein>
<keyword evidence="6" id="KW-1185">Reference proteome</keyword>
<dbReference type="EMBL" id="CP022315">
    <property type="protein sequence ID" value="ASK62853.1"/>
    <property type="molecule type" value="Genomic_DNA"/>
</dbReference>
<evidence type="ECO:0000259" key="4">
    <source>
        <dbReference type="PROSITE" id="PS50006"/>
    </source>
</evidence>
<dbReference type="InterPro" id="IPR045962">
    <property type="entry name" value="DUF6382"/>
</dbReference>
<dbReference type="SUPFAM" id="SSF49879">
    <property type="entry name" value="SMAD/FHA domain"/>
    <property type="match status" value="1"/>
</dbReference>
<name>A0A220U547_9BACI</name>